<dbReference type="Proteomes" id="UP000000925">
    <property type="component" value="Chromosome"/>
</dbReference>
<dbReference type="KEGG" id="caa:Caka_0052"/>
<dbReference type="AlphaFoldDB" id="D5EKX9"/>
<accession>D5EKX9</accession>
<name>D5EKX9_CORAD</name>
<dbReference type="EMBL" id="CP001998">
    <property type="protein sequence ID" value="ADE53081.1"/>
    <property type="molecule type" value="Genomic_DNA"/>
</dbReference>
<dbReference type="PROSITE" id="PS51257">
    <property type="entry name" value="PROKAR_LIPOPROTEIN"/>
    <property type="match status" value="1"/>
</dbReference>
<dbReference type="RefSeq" id="WP_013041807.1">
    <property type="nucleotide sequence ID" value="NC_014008.1"/>
</dbReference>
<gene>
    <name evidence="1" type="ordered locus">Caka_0052</name>
</gene>
<evidence type="ECO:0000313" key="2">
    <source>
        <dbReference type="Proteomes" id="UP000000925"/>
    </source>
</evidence>
<proteinExistence type="predicted"/>
<dbReference type="eggNOG" id="ENOG5033M1I">
    <property type="taxonomic scope" value="Bacteria"/>
</dbReference>
<evidence type="ECO:0008006" key="3">
    <source>
        <dbReference type="Google" id="ProtNLM"/>
    </source>
</evidence>
<protein>
    <recommendedName>
        <fullName evidence="3">Glycine zipper domain-containing protein</fullName>
    </recommendedName>
</protein>
<organism evidence="1 2">
    <name type="scientific">Coraliomargarita akajimensis (strain DSM 45221 / IAM 15411 / JCM 23193 / KCTC 12865 / 04OKA010-24)</name>
    <dbReference type="NCBI Taxonomy" id="583355"/>
    <lineage>
        <taxon>Bacteria</taxon>
        <taxon>Pseudomonadati</taxon>
        <taxon>Verrucomicrobiota</taxon>
        <taxon>Opitutia</taxon>
        <taxon>Puniceicoccales</taxon>
        <taxon>Coraliomargaritaceae</taxon>
        <taxon>Coraliomargarita</taxon>
    </lineage>
</organism>
<dbReference type="OrthoDB" id="6257966at2"/>
<reference evidence="1 2" key="1">
    <citation type="journal article" date="2010" name="Stand. Genomic Sci.">
        <title>Complete genome sequence of Coraliomargarita akajimensis type strain (04OKA010-24).</title>
        <authorList>
            <person name="Mavromatis K."/>
            <person name="Abt B."/>
            <person name="Brambilla E."/>
            <person name="Lapidus A."/>
            <person name="Copeland A."/>
            <person name="Deshpande S."/>
            <person name="Nolan M."/>
            <person name="Lucas S."/>
            <person name="Tice H."/>
            <person name="Cheng J.F."/>
            <person name="Han C."/>
            <person name="Detter J.C."/>
            <person name="Woyke T."/>
            <person name="Goodwin L."/>
            <person name="Pitluck S."/>
            <person name="Held B."/>
            <person name="Brettin T."/>
            <person name="Tapia R."/>
            <person name="Ivanova N."/>
            <person name="Mikhailova N."/>
            <person name="Pati A."/>
            <person name="Liolios K."/>
            <person name="Chen A."/>
            <person name="Palaniappan K."/>
            <person name="Land M."/>
            <person name="Hauser L."/>
            <person name="Chang Y.J."/>
            <person name="Jeffries C.D."/>
            <person name="Rohde M."/>
            <person name="Goker M."/>
            <person name="Bristow J."/>
            <person name="Eisen J.A."/>
            <person name="Markowitz V."/>
            <person name="Hugenholtz P."/>
            <person name="Klenk H.P."/>
            <person name="Kyrpides N.C."/>
        </authorList>
    </citation>
    <scope>NUCLEOTIDE SEQUENCE [LARGE SCALE GENOMIC DNA]</scope>
    <source>
        <strain evidence="2">DSM 45221 / IAM 15411 / JCM 23193 / KCTC 12865</strain>
    </source>
</reference>
<sequence length="263" mass="28111">MTSKHYLLTAGLCLTSLAFQGCETPEEAENVRRGAAVGALGGALLGAGMGALAGDGDFIVAGAAAGAMYGAATGALYEYDQNREDRRTRVLAEAIGGAKAGETADSAGQRHLADFIGDWSLSIWEMTPDGRKASAEGECKAVMDGRNQLTFNFDQVQLADGKTSTSGTARILYDDAKGFSLVFDWDTLDSKLVYYGEYIPASDSYEFYFANNDGDTSNFGKDGTLHTSVRLTLRATGQLLIADSYSLVDGKETQTQSYRFTRQ</sequence>
<keyword evidence="2" id="KW-1185">Reference proteome</keyword>
<dbReference type="STRING" id="583355.Caka_0052"/>
<dbReference type="HOGENOM" id="CLU_1026347_0_0_0"/>
<evidence type="ECO:0000313" key="1">
    <source>
        <dbReference type="EMBL" id="ADE53081.1"/>
    </source>
</evidence>